<feature type="domain" description="Activator of Hsp90 ATPase AHSA1-like N-terminal" evidence="3">
    <location>
        <begin position="30"/>
        <end position="163"/>
    </location>
</feature>
<accession>A0A8J4ASX2</accession>
<dbReference type="Gene3D" id="3.15.10.20">
    <property type="entry name" value="Activator of Hsp90 ATPase Aha1, N-terminal domain"/>
    <property type="match status" value="1"/>
</dbReference>
<evidence type="ECO:0000256" key="1">
    <source>
        <dbReference type="ARBA" id="ARBA00006817"/>
    </source>
</evidence>
<dbReference type="PANTHER" id="PTHR13009">
    <property type="entry name" value="HEAT SHOCK PROTEIN 90 HSP90 CO-CHAPERONE AHA-1"/>
    <property type="match status" value="1"/>
</dbReference>
<dbReference type="PANTHER" id="PTHR13009:SF8">
    <property type="entry name" value="AHA1 DOMAIN-CONTAINING PROTEIN"/>
    <property type="match status" value="1"/>
</dbReference>
<organism evidence="4 5">
    <name type="scientific">Volvox africanus</name>
    <dbReference type="NCBI Taxonomy" id="51714"/>
    <lineage>
        <taxon>Eukaryota</taxon>
        <taxon>Viridiplantae</taxon>
        <taxon>Chlorophyta</taxon>
        <taxon>core chlorophytes</taxon>
        <taxon>Chlorophyceae</taxon>
        <taxon>CS clade</taxon>
        <taxon>Chlamydomonadales</taxon>
        <taxon>Volvocaceae</taxon>
        <taxon>Volvox</taxon>
    </lineage>
</organism>
<dbReference type="SUPFAM" id="SSF55961">
    <property type="entry name" value="Bet v1-like"/>
    <property type="match status" value="1"/>
</dbReference>
<dbReference type="SUPFAM" id="SSF103111">
    <property type="entry name" value="Activator of Hsp90 ATPase, Aha1"/>
    <property type="match status" value="1"/>
</dbReference>
<dbReference type="EMBL" id="BNCO01000003">
    <property type="protein sequence ID" value="GIL45495.1"/>
    <property type="molecule type" value="Genomic_DNA"/>
</dbReference>
<comment type="caution">
    <text evidence="4">The sequence shown here is derived from an EMBL/GenBank/DDBJ whole genome shotgun (WGS) entry which is preliminary data.</text>
</comment>
<dbReference type="CDD" id="cd08892">
    <property type="entry name" value="SRPBCC_Aha1"/>
    <property type="match status" value="1"/>
</dbReference>
<dbReference type="GO" id="GO:0051087">
    <property type="term" value="F:protein-folding chaperone binding"/>
    <property type="evidence" value="ECO:0007669"/>
    <property type="project" value="InterPro"/>
</dbReference>
<gene>
    <name evidence="4" type="ORF">Vafri_2721</name>
</gene>
<feature type="compositionally biased region" description="Low complexity" evidence="2">
    <location>
        <begin position="176"/>
        <end position="190"/>
    </location>
</feature>
<dbReference type="Pfam" id="PF08327">
    <property type="entry name" value="AHSA1"/>
    <property type="match status" value="1"/>
</dbReference>
<dbReference type="GO" id="GO:0006457">
    <property type="term" value="P:protein folding"/>
    <property type="evidence" value="ECO:0007669"/>
    <property type="project" value="TreeGrafter"/>
</dbReference>
<sequence length="369" mass="40150">MARFDEADPRWLVKDMGDAGRNVNNWHWTERDCTEWAKERLSTALKDIQLTQQPAAVRTTTLESMTGDAFLNIRKNKLIPSYDLEVRVGWTGELTDGDGKVVGTATGKLHLPHIGDDNHDEDPEIRIICDTNSSEAERLKAAVHSRGKKPVLEAVHKFVAELRAGGPALAEGGNSLGASASASGEEAGANRSTVAGARAEPGPSKPNLSRADADKASRAAASKASSGSSSGRSISITAKFHCRPSDIYECFTVEGRVRMFSQSPATVQPTAPGGAFSWYGGSITGEFLELSPPNRIVMRWRFNTWEEGCFSKVVIEISEPEHGNTMVKIKQTELPAHDKFGSEDTVDVTEKGWHSQVLQRIRQVFGYGV</sequence>
<dbReference type="Gene3D" id="3.30.530.20">
    <property type="match status" value="1"/>
</dbReference>
<evidence type="ECO:0000259" key="3">
    <source>
        <dbReference type="SMART" id="SM01000"/>
    </source>
</evidence>
<proteinExistence type="inferred from homology"/>
<protein>
    <recommendedName>
        <fullName evidence="3">Activator of Hsp90 ATPase AHSA1-like N-terminal domain-containing protein</fullName>
    </recommendedName>
</protein>
<dbReference type="GO" id="GO:0001671">
    <property type="term" value="F:ATPase activator activity"/>
    <property type="evidence" value="ECO:0007669"/>
    <property type="project" value="InterPro"/>
</dbReference>
<dbReference type="Proteomes" id="UP000747399">
    <property type="component" value="Unassembled WGS sequence"/>
</dbReference>
<evidence type="ECO:0000313" key="5">
    <source>
        <dbReference type="Proteomes" id="UP000747399"/>
    </source>
</evidence>
<keyword evidence="5" id="KW-1185">Reference proteome</keyword>
<dbReference type="SMART" id="SM01000">
    <property type="entry name" value="Aha1_N"/>
    <property type="match status" value="1"/>
</dbReference>
<evidence type="ECO:0000313" key="4">
    <source>
        <dbReference type="EMBL" id="GIL45495.1"/>
    </source>
</evidence>
<reference evidence="4" key="1">
    <citation type="journal article" date="2021" name="Proc. Natl. Acad. Sci. U.S.A.">
        <title>Three genomes in the algal genus Volvox reveal the fate of a haploid sex-determining region after a transition to homothallism.</title>
        <authorList>
            <person name="Yamamoto K."/>
            <person name="Hamaji T."/>
            <person name="Kawai-Toyooka H."/>
            <person name="Matsuzaki R."/>
            <person name="Takahashi F."/>
            <person name="Nishimura Y."/>
            <person name="Kawachi M."/>
            <person name="Noguchi H."/>
            <person name="Minakuchi Y."/>
            <person name="Umen J.G."/>
            <person name="Toyoda A."/>
            <person name="Nozaki H."/>
        </authorList>
    </citation>
    <scope>NUCLEOTIDE SEQUENCE</scope>
    <source>
        <strain evidence="4">NIES-3780</strain>
    </source>
</reference>
<feature type="compositionally biased region" description="Low complexity" evidence="2">
    <location>
        <begin position="218"/>
        <end position="232"/>
    </location>
</feature>
<evidence type="ECO:0000256" key="2">
    <source>
        <dbReference type="SAM" id="MobiDB-lite"/>
    </source>
</evidence>
<name>A0A8J4ASX2_9CHLO</name>
<dbReference type="InterPro" id="IPR023393">
    <property type="entry name" value="START-like_dom_sf"/>
</dbReference>
<dbReference type="Pfam" id="PF09229">
    <property type="entry name" value="Aha1_N"/>
    <property type="match status" value="1"/>
</dbReference>
<feature type="region of interest" description="Disordered" evidence="2">
    <location>
        <begin position="176"/>
        <end position="232"/>
    </location>
</feature>
<comment type="similarity">
    <text evidence="1">Belongs to the AHA1 family.</text>
</comment>
<dbReference type="InterPro" id="IPR015310">
    <property type="entry name" value="AHSA1-like_N"/>
</dbReference>
<dbReference type="InterPro" id="IPR036338">
    <property type="entry name" value="Aha1"/>
</dbReference>
<dbReference type="InterPro" id="IPR013538">
    <property type="entry name" value="ASHA1/2-like_C"/>
</dbReference>
<dbReference type="GO" id="GO:0005829">
    <property type="term" value="C:cytosol"/>
    <property type="evidence" value="ECO:0007669"/>
    <property type="project" value="TreeGrafter"/>
</dbReference>
<dbReference type="AlphaFoldDB" id="A0A8J4ASX2"/>